<dbReference type="RefSeq" id="WP_184494408.1">
    <property type="nucleotide sequence ID" value="NZ_JACIJO010000001.1"/>
</dbReference>
<evidence type="ECO:0000256" key="1">
    <source>
        <dbReference type="PROSITE-ProRule" id="PRU00169"/>
    </source>
</evidence>
<dbReference type="SMART" id="SM00448">
    <property type="entry name" value="REC"/>
    <property type="match status" value="1"/>
</dbReference>
<dbReference type="SMART" id="SM00850">
    <property type="entry name" value="LytTR"/>
    <property type="match status" value="1"/>
</dbReference>
<dbReference type="Proteomes" id="UP000588604">
    <property type="component" value="Unassembled WGS sequence"/>
</dbReference>
<dbReference type="PROSITE" id="PS50110">
    <property type="entry name" value="RESPONSE_REGULATORY"/>
    <property type="match status" value="1"/>
</dbReference>
<sequence>MKVILIEDELPAIEKLGHFLNKYDPESAILGVASSIAEAVPLLSNYGEEADLLLVDVQLEDGLSFQALDQVSFFKPVIFITAHSQYALEAFQANGIDYLVKPIRYAAFEAALDKFQQLSGKSMNQSQNKELWQYFKKPTYKERFMVKIGEHIHTIPTESIQLFNSEGRNTYLFLEDGKRLITDYKMESLEEILNPTKFFRVNRSFMIHLNAIKDVLVYSNSRLKINPKISFKEEIIVSRDRVNRFKEWLGGENHSG</sequence>
<evidence type="ECO:0000259" key="2">
    <source>
        <dbReference type="PROSITE" id="PS50110"/>
    </source>
</evidence>
<protein>
    <submittedName>
        <fullName evidence="4">DNA-binding LytR/AlgR family response regulator</fullName>
    </submittedName>
</protein>
<dbReference type="InterPro" id="IPR001789">
    <property type="entry name" value="Sig_transdc_resp-reg_receiver"/>
</dbReference>
<feature type="modified residue" description="4-aspartylphosphate" evidence="1">
    <location>
        <position position="56"/>
    </location>
</feature>
<dbReference type="GO" id="GO:0000156">
    <property type="term" value="F:phosphorelay response regulator activity"/>
    <property type="evidence" value="ECO:0007669"/>
    <property type="project" value="InterPro"/>
</dbReference>
<keyword evidence="4" id="KW-0238">DNA-binding</keyword>
<reference evidence="4 5" key="1">
    <citation type="submission" date="2020-08" db="EMBL/GenBank/DDBJ databases">
        <title>Genomic Encyclopedia of Type Strains, Phase IV (KMG-IV): sequencing the most valuable type-strain genomes for metagenomic binning, comparative biology and taxonomic classification.</title>
        <authorList>
            <person name="Goeker M."/>
        </authorList>
    </citation>
    <scope>NUCLEOTIDE SEQUENCE [LARGE SCALE GENOMIC DNA]</scope>
    <source>
        <strain evidence="4 5">DSM 102044</strain>
    </source>
</reference>
<name>A0A841MK46_9BACT</name>
<evidence type="ECO:0000313" key="4">
    <source>
        <dbReference type="EMBL" id="MBB6325847.1"/>
    </source>
</evidence>
<dbReference type="InterPro" id="IPR011006">
    <property type="entry name" value="CheY-like_superfamily"/>
</dbReference>
<dbReference type="EMBL" id="JACIJO010000001">
    <property type="protein sequence ID" value="MBB6325847.1"/>
    <property type="molecule type" value="Genomic_DNA"/>
</dbReference>
<dbReference type="InterPro" id="IPR007492">
    <property type="entry name" value="LytTR_DNA-bd_dom"/>
</dbReference>
<dbReference type="SUPFAM" id="SSF52172">
    <property type="entry name" value="CheY-like"/>
    <property type="match status" value="1"/>
</dbReference>
<organism evidence="4 5">
    <name type="scientific">Algoriphagus iocasae</name>
    <dbReference type="NCBI Taxonomy" id="1836499"/>
    <lineage>
        <taxon>Bacteria</taxon>
        <taxon>Pseudomonadati</taxon>
        <taxon>Bacteroidota</taxon>
        <taxon>Cytophagia</taxon>
        <taxon>Cytophagales</taxon>
        <taxon>Cyclobacteriaceae</taxon>
        <taxon>Algoriphagus</taxon>
    </lineage>
</organism>
<accession>A0A841MK46</accession>
<gene>
    <name evidence="4" type="ORF">FHS59_001462</name>
</gene>
<comment type="caution">
    <text evidence="4">The sequence shown here is derived from an EMBL/GenBank/DDBJ whole genome shotgun (WGS) entry which is preliminary data.</text>
</comment>
<feature type="domain" description="Response regulatory" evidence="2">
    <location>
        <begin position="2"/>
        <end position="116"/>
    </location>
</feature>
<dbReference type="PANTHER" id="PTHR37299">
    <property type="entry name" value="TRANSCRIPTIONAL REGULATOR-RELATED"/>
    <property type="match status" value="1"/>
</dbReference>
<dbReference type="PANTHER" id="PTHR37299:SF1">
    <property type="entry name" value="STAGE 0 SPORULATION PROTEIN A HOMOLOG"/>
    <property type="match status" value="1"/>
</dbReference>
<dbReference type="AlphaFoldDB" id="A0A841MK46"/>
<evidence type="ECO:0000259" key="3">
    <source>
        <dbReference type="PROSITE" id="PS50930"/>
    </source>
</evidence>
<feature type="domain" description="HTH LytTR-type" evidence="3">
    <location>
        <begin position="144"/>
        <end position="251"/>
    </location>
</feature>
<dbReference type="GO" id="GO:0003677">
    <property type="term" value="F:DNA binding"/>
    <property type="evidence" value="ECO:0007669"/>
    <property type="project" value="UniProtKB-KW"/>
</dbReference>
<dbReference type="Gene3D" id="3.40.50.2300">
    <property type="match status" value="1"/>
</dbReference>
<dbReference type="PROSITE" id="PS50930">
    <property type="entry name" value="HTH_LYTTR"/>
    <property type="match status" value="1"/>
</dbReference>
<dbReference type="Pfam" id="PF04397">
    <property type="entry name" value="LytTR"/>
    <property type="match status" value="1"/>
</dbReference>
<keyword evidence="1" id="KW-0597">Phosphoprotein</keyword>
<dbReference type="Gene3D" id="2.40.50.1020">
    <property type="entry name" value="LytTr DNA-binding domain"/>
    <property type="match status" value="1"/>
</dbReference>
<proteinExistence type="predicted"/>
<dbReference type="InterPro" id="IPR046947">
    <property type="entry name" value="LytR-like"/>
</dbReference>
<evidence type="ECO:0000313" key="5">
    <source>
        <dbReference type="Proteomes" id="UP000588604"/>
    </source>
</evidence>
<dbReference type="Pfam" id="PF00072">
    <property type="entry name" value="Response_reg"/>
    <property type="match status" value="1"/>
</dbReference>
<keyword evidence="5" id="KW-1185">Reference proteome</keyword>